<name>A0ABV2UGA1_9ACTN</name>
<proteinExistence type="predicted"/>
<evidence type="ECO:0000313" key="1">
    <source>
        <dbReference type="EMBL" id="MET8436887.1"/>
    </source>
</evidence>
<dbReference type="Proteomes" id="UP001550044">
    <property type="component" value="Unassembled WGS sequence"/>
</dbReference>
<gene>
    <name evidence="1" type="ORF">ABZV61_29730</name>
</gene>
<dbReference type="EMBL" id="JBEXIP010000031">
    <property type="protein sequence ID" value="MET8436887.1"/>
    <property type="molecule type" value="Genomic_DNA"/>
</dbReference>
<keyword evidence="2" id="KW-1185">Reference proteome</keyword>
<evidence type="ECO:0000313" key="2">
    <source>
        <dbReference type="Proteomes" id="UP001550044"/>
    </source>
</evidence>
<comment type="caution">
    <text evidence="1">The sequence shown here is derived from an EMBL/GenBank/DDBJ whole genome shotgun (WGS) entry which is preliminary data.</text>
</comment>
<protein>
    <submittedName>
        <fullName evidence="1">Uncharacterized protein</fullName>
    </submittedName>
</protein>
<organism evidence="1 2">
    <name type="scientific">Streptomyces sp. 900116325</name>
    <dbReference type="NCBI Taxonomy" id="3154295"/>
    <lineage>
        <taxon>Bacteria</taxon>
        <taxon>Bacillati</taxon>
        <taxon>Actinomycetota</taxon>
        <taxon>Actinomycetes</taxon>
        <taxon>Kitasatosporales</taxon>
        <taxon>Streptomycetaceae</taxon>
        <taxon>Streptomyces</taxon>
    </lineage>
</organism>
<dbReference type="RefSeq" id="WP_356498967.1">
    <property type="nucleotide sequence ID" value="NZ_JBEXEF010000122.1"/>
</dbReference>
<accession>A0ABV2UGA1</accession>
<sequence>MEYPAGQRQGYVVIGGCGLGSLARTSARWTPTCAYAFNHRAGRHA</sequence>
<reference evidence="1 2" key="1">
    <citation type="submission" date="2024-06" db="EMBL/GenBank/DDBJ databases">
        <title>The Natural Products Discovery Center: Release of the First 8490 Sequenced Strains for Exploring Actinobacteria Biosynthetic Diversity.</title>
        <authorList>
            <person name="Kalkreuter E."/>
            <person name="Kautsar S.A."/>
            <person name="Yang D."/>
            <person name="Bader C.D."/>
            <person name="Teijaro C.N."/>
            <person name="Fluegel L."/>
            <person name="Davis C.M."/>
            <person name="Simpson J.R."/>
            <person name="Lauterbach L."/>
            <person name="Steele A.D."/>
            <person name="Gui C."/>
            <person name="Meng S."/>
            <person name="Li G."/>
            <person name="Viehrig K."/>
            <person name="Ye F."/>
            <person name="Su P."/>
            <person name="Kiefer A.F."/>
            <person name="Nichols A."/>
            <person name="Cepeda A.J."/>
            <person name="Yan W."/>
            <person name="Fan B."/>
            <person name="Jiang Y."/>
            <person name="Adhikari A."/>
            <person name="Zheng C.-J."/>
            <person name="Schuster L."/>
            <person name="Cowan T.M."/>
            <person name="Smanski M.J."/>
            <person name="Chevrette M.G."/>
            <person name="De Carvalho L.P.S."/>
            <person name="Shen B."/>
        </authorList>
    </citation>
    <scope>NUCLEOTIDE SEQUENCE [LARGE SCALE GENOMIC DNA]</scope>
    <source>
        <strain evidence="1 2">NPDC005137</strain>
    </source>
</reference>